<dbReference type="InterPro" id="IPR043519">
    <property type="entry name" value="NT_sf"/>
</dbReference>
<feature type="compositionally biased region" description="Polar residues" evidence="1">
    <location>
        <begin position="158"/>
        <end position="169"/>
    </location>
</feature>
<dbReference type="VEuPathDB" id="FungiDB:H310_07301"/>
<comment type="caution">
    <text evidence="2">The sequence shown here is derived from an EMBL/GenBank/DDBJ whole genome shotgun (WGS) entry which is preliminary data.</text>
</comment>
<dbReference type="Proteomes" id="UP000285060">
    <property type="component" value="Unassembled WGS sequence"/>
</dbReference>
<dbReference type="AlphaFoldDB" id="A0A418B0U4"/>
<feature type="compositionally biased region" description="Polar residues" evidence="1">
    <location>
        <begin position="235"/>
        <end position="257"/>
    </location>
</feature>
<dbReference type="Gene3D" id="3.30.460.10">
    <property type="entry name" value="Beta Polymerase, domain 2"/>
    <property type="match status" value="1"/>
</dbReference>
<keyword evidence="3" id="KW-1185">Reference proteome</keyword>
<dbReference type="SUPFAM" id="SSF81301">
    <property type="entry name" value="Nucleotidyltransferase"/>
    <property type="match status" value="1"/>
</dbReference>
<organism evidence="2 3">
    <name type="scientific">Aphanomyces invadans</name>
    <dbReference type="NCBI Taxonomy" id="157072"/>
    <lineage>
        <taxon>Eukaryota</taxon>
        <taxon>Sar</taxon>
        <taxon>Stramenopiles</taxon>
        <taxon>Oomycota</taxon>
        <taxon>Saprolegniomycetes</taxon>
        <taxon>Saprolegniales</taxon>
        <taxon>Verrucalvaceae</taxon>
        <taxon>Aphanomyces</taxon>
    </lineage>
</organism>
<feature type="region of interest" description="Disordered" evidence="1">
    <location>
        <begin position="148"/>
        <end position="184"/>
    </location>
</feature>
<gene>
    <name evidence="2" type="ORF">DYB32_003334</name>
</gene>
<proteinExistence type="predicted"/>
<accession>A0A418B0U4</accession>
<evidence type="ECO:0000313" key="3">
    <source>
        <dbReference type="Proteomes" id="UP000285060"/>
    </source>
</evidence>
<feature type="region of interest" description="Disordered" evidence="1">
    <location>
        <begin position="235"/>
        <end position="262"/>
    </location>
</feature>
<name>A0A418B0U4_9STRA</name>
<sequence>MRSSTRCRGCMKSENAVDTRLMAPFRQSKFFCDLDKIYAISKRSKVKAVDAFDELIATTPHFATIHSYLESQRGDDDHEVSTHDPYRSEPLDICSSRTQTLILPVTQTQVVGDVVPESVRDTCPALTCTESPPKKESSDMMEIVPETRMSDDLPPSLPISTARSLSETPHTPHNEETVSDSSVDMSFNDSSIVPSISFHQNDSRDFGGDASTLCMNDSLAAFPAVPATPPIDELTSTPPTQKSASPAQFSSTSTILLQPQPKSPPCTVPIEYYDTDHFAEIMPCWLVGPPCRFHDPHLRHPQLLFYVQALDLFLNTASSSSTSYLRTACTVARRVFMELWHRHLNSSTDPTVSFDLDHYLSRGNTLPGVCTPVWQYLQVQWHAHSASILHTTTFYSAPPPDASNSAKTSLPHIKDKLRAMQIYGRSHNCESLRDLIPHYLDATTDHGESSQALFRHVASAEELHVALRGLQAKLKCPVIPMGTFRRGGMFVSVLDVLAVTPASVSSIVDLLTRVKVLECDTHHATATRLIAPIRFKTHRLLLDLKVYTQPTASFAMLYFTGPASYVASTLLASMAKVDDSTPVTFDDWYTWLLSKYGADLLLAQVHDEASACRVLQIPYLAPRDRLF</sequence>
<reference evidence="2 3" key="1">
    <citation type="submission" date="2018-08" db="EMBL/GenBank/DDBJ databases">
        <title>Aphanomyces genome sequencing and annotation.</title>
        <authorList>
            <person name="Minardi D."/>
            <person name="Oidtmann B."/>
            <person name="Van Der Giezen M."/>
            <person name="Studholme D.J."/>
        </authorList>
    </citation>
    <scope>NUCLEOTIDE SEQUENCE [LARGE SCALE GENOMIC DNA]</scope>
    <source>
        <strain evidence="2 3">NJM0002</strain>
    </source>
</reference>
<dbReference type="EMBL" id="QUSY01000200">
    <property type="protein sequence ID" value="RHY31611.1"/>
    <property type="molecule type" value="Genomic_DNA"/>
</dbReference>
<protein>
    <submittedName>
        <fullName evidence="2">Uncharacterized protein</fullName>
    </submittedName>
</protein>
<evidence type="ECO:0000313" key="2">
    <source>
        <dbReference type="EMBL" id="RHY31611.1"/>
    </source>
</evidence>
<evidence type="ECO:0000256" key="1">
    <source>
        <dbReference type="SAM" id="MobiDB-lite"/>
    </source>
</evidence>